<sequence>MVSCLEKSAFVWMLLQCWLDYVKWVLRSVKYFPSLMFVFHISIHTMFLMCLLSLVSTLHYPTVKFNSF</sequence>
<name>A0A0V0GNG6_SOLCH</name>
<proteinExistence type="predicted"/>
<reference evidence="2" key="1">
    <citation type="submission" date="2015-12" db="EMBL/GenBank/DDBJ databases">
        <title>Gene expression during late stages of embryo sac development: a critical building block for successful pollen-pistil interactions.</title>
        <authorList>
            <person name="Liu Y."/>
            <person name="Joly V."/>
            <person name="Sabar M."/>
            <person name="Matton D.P."/>
        </authorList>
    </citation>
    <scope>NUCLEOTIDE SEQUENCE</scope>
</reference>
<dbReference type="AlphaFoldDB" id="A0A0V0GNG6"/>
<keyword evidence="1" id="KW-0472">Membrane</keyword>
<feature type="transmembrane region" description="Helical" evidence="1">
    <location>
        <begin position="31"/>
        <end position="55"/>
    </location>
</feature>
<protein>
    <submittedName>
        <fullName evidence="2">Putative ovule protein</fullName>
    </submittedName>
</protein>
<feature type="non-terminal residue" evidence="2">
    <location>
        <position position="68"/>
    </location>
</feature>
<keyword evidence="1" id="KW-0812">Transmembrane</keyword>
<evidence type="ECO:0000256" key="1">
    <source>
        <dbReference type="SAM" id="Phobius"/>
    </source>
</evidence>
<accession>A0A0V0GNG6</accession>
<keyword evidence="1" id="KW-1133">Transmembrane helix</keyword>
<dbReference type="EMBL" id="GEDG01034771">
    <property type="protein sequence ID" value="JAP09566.1"/>
    <property type="molecule type" value="Transcribed_RNA"/>
</dbReference>
<organism evidence="2">
    <name type="scientific">Solanum chacoense</name>
    <name type="common">Chaco potato</name>
    <dbReference type="NCBI Taxonomy" id="4108"/>
    <lineage>
        <taxon>Eukaryota</taxon>
        <taxon>Viridiplantae</taxon>
        <taxon>Streptophyta</taxon>
        <taxon>Embryophyta</taxon>
        <taxon>Tracheophyta</taxon>
        <taxon>Spermatophyta</taxon>
        <taxon>Magnoliopsida</taxon>
        <taxon>eudicotyledons</taxon>
        <taxon>Gunneridae</taxon>
        <taxon>Pentapetalae</taxon>
        <taxon>asterids</taxon>
        <taxon>lamiids</taxon>
        <taxon>Solanales</taxon>
        <taxon>Solanaceae</taxon>
        <taxon>Solanoideae</taxon>
        <taxon>Solaneae</taxon>
        <taxon>Solanum</taxon>
    </lineage>
</organism>
<evidence type="ECO:0000313" key="2">
    <source>
        <dbReference type="EMBL" id="JAP09566.1"/>
    </source>
</evidence>